<evidence type="ECO:0000313" key="2">
    <source>
        <dbReference type="EMBL" id="TEU30273.1"/>
    </source>
</evidence>
<accession>A0A4Y7XF10</accession>
<dbReference type="OrthoDB" id="7041596at2"/>
<keyword evidence="1" id="KW-0472">Membrane</keyword>
<dbReference type="EMBL" id="SNTY01000010">
    <property type="protein sequence ID" value="TEU30273.1"/>
    <property type="molecule type" value="Genomic_DNA"/>
</dbReference>
<sequence>MNEILSKEHYRRTFFIIVGLLLILVILVRCFVTPYFGADALNFIQFTVKFLDSFVVSLIITVFIGGFVFWLTPSIVKRSAIEVIEPKRINPTLKSSVSNTRFWIYKGTCGRYTRATTIPKLAEAARIAGLGRDITICLLNPKNEKLCAEYATYRRSLKSAHANDPWTEKSVQEEILATAVTALKYQYSEPLLRIRVFFVDHFSAFRLDITEDFVVITKEDKEASALRADSGTYFYDSYKDDVRLTERQSKEMKHCESLIFHGALDREKLSEAIQSANLFDLDKLKILNTDRILKCINSPKDPY</sequence>
<proteinExistence type="predicted"/>
<evidence type="ECO:0000313" key="3">
    <source>
        <dbReference type="Proteomes" id="UP000297834"/>
    </source>
</evidence>
<dbReference type="RefSeq" id="WP_134243453.1">
    <property type="nucleotide sequence ID" value="NZ_SNTY01000010.1"/>
</dbReference>
<keyword evidence="1" id="KW-0812">Transmembrane</keyword>
<dbReference type="Proteomes" id="UP000297834">
    <property type="component" value="Unassembled WGS sequence"/>
</dbReference>
<evidence type="ECO:0000256" key="1">
    <source>
        <dbReference type="SAM" id="Phobius"/>
    </source>
</evidence>
<keyword evidence="1" id="KW-1133">Transmembrane helix</keyword>
<name>A0A4Y7XF10_9GAMM</name>
<feature type="transmembrane region" description="Helical" evidence="1">
    <location>
        <begin position="12"/>
        <end position="38"/>
    </location>
</feature>
<reference evidence="2 3" key="1">
    <citation type="submission" date="2019-03" db="EMBL/GenBank/DDBJ databases">
        <title>Alkanindiges illinoisensis: a potential pathogenic isolated from ascites of a gastric cancer patient with abdominal metastasis.</title>
        <authorList>
            <person name="Hu X."/>
            <person name="Yang B."/>
            <person name="Yan X."/>
            <person name="Lin L."/>
            <person name="Zhao H."/>
            <person name="Zhou F."/>
            <person name="Su B."/>
            <person name="Chen J."/>
            <person name="Rui Y."/>
            <person name="Wang Q."/>
            <person name="Zheng L."/>
        </authorList>
    </citation>
    <scope>NUCLEOTIDE SEQUENCE [LARGE SCALE GENOMIC DNA]</scope>
    <source>
        <strain evidence="2 3">NFYY 23406</strain>
    </source>
</reference>
<organism evidence="2 3">
    <name type="scientific">Alkanindiges illinoisensis</name>
    <dbReference type="NCBI Taxonomy" id="197183"/>
    <lineage>
        <taxon>Bacteria</taxon>
        <taxon>Pseudomonadati</taxon>
        <taxon>Pseudomonadota</taxon>
        <taxon>Gammaproteobacteria</taxon>
        <taxon>Moraxellales</taxon>
        <taxon>Moraxellaceae</taxon>
        <taxon>Alkanindiges</taxon>
    </lineage>
</organism>
<protein>
    <submittedName>
        <fullName evidence="2">Uncharacterized protein</fullName>
    </submittedName>
</protein>
<feature type="transmembrane region" description="Helical" evidence="1">
    <location>
        <begin position="50"/>
        <end position="71"/>
    </location>
</feature>
<comment type="caution">
    <text evidence="2">The sequence shown here is derived from an EMBL/GenBank/DDBJ whole genome shotgun (WGS) entry which is preliminary data.</text>
</comment>
<keyword evidence="3" id="KW-1185">Reference proteome</keyword>
<gene>
    <name evidence="2" type="ORF">E2B99_02750</name>
</gene>
<dbReference type="AlphaFoldDB" id="A0A4Y7XF10"/>